<protein>
    <recommendedName>
        <fullName evidence="1">DNA ligase</fullName>
    </recommendedName>
</protein>
<evidence type="ECO:0000256" key="2">
    <source>
        <dbReference type="PIRSR" id="PIRSR001600-50"/>
    </source>
</evidence>
<evidence type="ECO:0000259" key="3">
    <source>
        <dbReference type="Pfam" id="PF01068"/>
    </source>
</evidence>
<dbReference type="InterPro" id="IPR016306">
    <property type="entry name" value="DNA_ligase_T7"/>
</dbReference>
<dbReference type="GO" id="GO:0006281">
    <property type="term" value="P:DNA repair"/>
    <property type="evidence" value="ECO:0007669"/>
    <property type="project" value="InterPro"/>
</dbReference>
<dbReference type="Pfam" id="PF17879">
    <property type="entry name" value="DNA_ligase_C"/>
    <property type="match status" value="1"/>
</dbReference>
<keyword evidence="5" id="KW-0436">Ligase</keyword>
<sequence>MSTIRPVVIDTNPHRPVDFSEKAIAKVMKSHFVTLQVKEDGCQLNWVVERLLQGDKWVYNEHFLSREGKAFPALKGLRVMSDEHWDKFFNPNLGGGLYREYGGFMIQAEIMVLNPDGTDKVCAETSGALGRKEELLTLDQFRIVAFDLIPLSNVIQGGDYEVMQSVRMVRLAAQGTSIKDTIKRYALPAFNFEVVSEEIATDFESIQAVYDMERHKGKEGLVIKDPMSPWKRGKKVGQWKKIPDDCCDGVVTGLMWGTKGKANEGKVIGFTVLTEHGVEVEAGGITEDQKDEFTSNVLEHGHSFYDGYAVRITYKERLKSGSYRHPNFDIFRGITDPYIKE</sequence>
<feature type="domain" description="DNA ligase ATP-dependent bacteriophage T7-type C-terminal" evidence="4">
    <location>
        <begin position="243"/>
        <end position="300"/>
    </location>
</feature>
<keyword evidence="6" id="KW-1185">Reference proteome</keyword>
<dbReference type="Gene3D" id="3.30.1490.70">
    <property type="match status" value="1"/>
</dbReference>
<dbReference type="SUPFAM" id="SSF50249">
    <property type="entry name" value="Nucleic acid-binding proteins"/>
    <property type="match status" value="1"/>
</dbReference>
<dbReference type="InterPro" id="IPR041559">
    <property type="entry name" value="DNA_ligase_ATP-dep_T7_C"/>
</dbReference>
<name>A0A2U7NLZ3_9CAUD</name>
<dbReference type="GO" id="GO:0003690">
    <property type="term" value="F:double-stranded DNA binding"/>
    <property type="evidence" value="ECO:0007669"/>
    <property type="project" value="InterPro"/>
</dbReference>
<gene>
    <name evidence="5" type="ORF">PspYZU08_12</name>
</gene>
<dbReference type="InterPro" id="IPR012340">
    <property type="entry name" value="NA-bd_OB-fold"/>
</dbReference>
<feature type="domain" description="ATP-dependent DNA ligase family profile" evidence="3">
    <location>
        <begin position="97"/>
        <end position="242"/>
    </location>
</feature>
<dbReference type="GO" id="GO:0003910">
    <property type="term" value="F:DNA ligase (ATP) activity"/>
    <property type="evidence" value="ECO:0007669"/>
    <property type="project" value="InterPro"/>
</dbReference>
<dbReference type="Gene3D" id="3.30.470.30">
    <property type="entry name" value="DNA ligase/mRNA capping enzyme"/>
    <property type="match status" value="1"/>
</dbReference>
<accession>A0A2U7NLZ3</accession>
<dbReference type="EMBL" id="KY971611">
    <property type="protein sequence ID" value="ASD52188.1"/>
    <property type="molecule type" value="Genomic_DNA"/>
</dbReference>
<dbReference type="SUPFAM" id="SSF56091">
    <property type="entry name" value="DNA ligase/mRNA capping enzyme, catalytic domain"/>
    <property type="match status" value="1"/>
</dbReference>
<reference evidence="5 6" key="1">
    <citation type="submission" date="2017-04" db="EMBL/GenBank/DDBJ databases">
        <title>Isolation of lytic bacteriophages infecting Pseudomonas strains for biocontrol of fish and shrimp spoilage during chilled storage.</title>
        <authorList>
            <person name="Yang Z."/>
            <person name="Tao X."/>
            <person name="Gao L."/>
            <person name="Rao S."/>
        </authorList>
    </citation>
    <scope>NUCLEOTIDE SEQUENCE [LARGE SCALE GENOMIC DNA]</scope>
</reference>
<dbReference type="Proteomes" id="UP000248293">
    <property type="component" value="Segment"/>
</dbReference>
<feature type="active site" description="N6-AMP-lysine intermediate" evidence="2">
    <location>
        <position position="38"/>
    </location>
</feature>
<dbReference type="InterPro" id="IPR012310">
    <property type="entry name" value="DNA_ligase_ATP-dep_cent"/>
</dbReference>
<dbReference type="Gene3D" id="2.40.50.140">
    <property type="entry name" value="Nucleic acid-binding proteins"/>
    <property type="match status" value="1"/>
</dbReference>
<organism evidence="5 6">
    <name type="scientific">Pseudomonas phage PspYZU08</name>
    <dbReference type="NCBI Taxonomy" id="1983557"/>
    <lineage>
        <taxon>Viruses</taxon>
        <taxon>Duplodnaviria</taxon>
        <taxon>Heunggongvirae</taxon>
        <taxon>Uroviricota</taxon>
        <taxon>Caudoviricetes</taxon>
        <taxon>Autographivirales</taxon>
        <taxon>Autotranscriptaviridae</taxon>
        <taxon>Studiervirinae</taxon>
        <taxon>Pijolavirus</taxon>
        <taxon>Pijolavirus PspYZU08</taxon>
    </lineage>
</organism>
<dbReference type="GO" id="GO:0005524">
    <property type="term" value="F:ATP binding"/>
    <property type="evidence" value="ECO:0007669"/>
    <property type="project" value="InterPro"/>
</dbReference>
<dbReference type="Pfam" id="PF01068">
    <property type="entry name" value="DNA_ligase_A_M"/>
    <property type="match status" value="1"/>
</dbReference>
<dbReference type="GO" id="GO:0006310">
    <property type="term" value="P:DNA recombination"/>
    <property type="evidence" value="ECO:0007669"/>
    <property type="project" value="InterPro"/>
</dbReference>
<evidence type="ECO:0000256" key="1">
    <source>
        <dbReference type="ARBA" id="ARBA00013308"/>
    </source>
</evidence>
<dbReference type="PIRSF" id="PIRSF001600">
    <property type="entry name" value="DNA_ligase_phage_T3"/>
    <property type="match status" value="1"/>
</dbReference>
<evidence type="ECO:0000313" key="5">
    <source>
        <dbReference type="EMBL" id="ASD52188.1"/>
    </source>
</evidence>
<evidence type="ECO:0000259" key="4">
    <source>
        <dbReference type="Pfam" id="PF17879"/>
    </source>
</evidence>
<proteinExistence type="predicted"/>
<evidence type="ECO:0000313" key="6">
    <source>
        <dbReference type="Proteomes" id="UP000248293"/>
    </source>
</evidence>